<dbReference type="AlphaFoldDB" id="A0A4V4H7H8"/>
<keyword evidence="1" id="KW-0472">Membrane</keyword>
<name>A0A4V4H7H8_MUSBA</name>
<dbReference type="Proteomes" id="UP000317650">
    <property type="component" value="Chromosome 1"/>
</dbReference>
<keyword evidence="3" id="KW-1185">Reference proteome</keyword>
<keyword evidence="1" id="KW-0812">Transmembrane</keyword>
<feature type="transmembrane region" description="Helical" evidence="1">
    <location>
        <begin position="51"/>
        <end position="71"/>
    </location>
</feature>
<organism evidence="2 3">
    <name type="scientific">Musa balbisiana</name>
    <name type="common">Banana</name>
    <dbReference type="NCBI Taxonomy" id="52838"/>
    <lineage>
        <taxon>Eukaryota</taxon>
        <taxon>Viridiplantae</taxon>
        <taxon>Streptophyta</taxon>
        <taxon>Embryophyta</taxon>
        <taxon>Tracheophyta</taxon>
        <taxon>Spermatophyta</taxon>
        <taxon>Magnoliopsida</taxon>
        <taxon>Liliopsida</taxon>
        <taxon>Zingiberales</taxon>
        <taxon>Musaceae</taxon>
        <taxon>Musa</taxon>
    </lineage>
</organism>
<accession>A0A4V4H7H8</accession>
<keyword evidence="1" id="KW-1133">Transmembrane helix</keyword>
<evidence type="ECO:0008006" key="4">
    <source>
        <dbReference type="Google" id="ProtNLM"/>
    </source>
</evidence>
<sequence length="264" mass="28480">MLFPGPRLFSGAGRLGCGPAGGGMKLFLGRRRQGGGCRLYGARAWFVLAEVAQRIVVVVVFFFFFFFCATCELEIRDGLGLLSFSLLAASRSFVSALSSSSASACRCVEFERGPQSSMEKEEGIAGEQGVVVGSKGAVLPVELLRLPPRPLVLEPYAHLAGLQAELPRQLLLLSGLQLRLRLERGLQRSDLLLAEPPRPVTLAALAAALSFLLSSTPLLALPHLSHSLCQMRRPSESFVERRGDKLVRGRALHLLGDGDDGRLS</sequence>
<reference evidence="2 3" key="1">
    <citation type="journal article" date="2019" name="Nat. Plants">
        <title>Genome sequencing of Musa balbisiana reveals subgenome evolution and function divergence in polyploid bananas.</title>
        <authorList>
            <person name="Yao X."/>
        </authorList>
    </citation>
    <scope>NUCLEOTIDE SEQUENCE [LARGE SCALE GENOMIC DNA]</scope>
    <source>
        <strain evidence="3">cv. DH-PKW</strain>
        <tissue evidence="2">Leaves</tissue>
    </source>
</reference>
<dbReference type="EMBL" id="PYDT01000004">
    <property type="protein sequence ID" value="THU63756.1"/>
    <property type="molecule type" value="Genomic_DNA"/>
</dbReference>
<evidence type="ECO:0000256" key="1">
    <source>
        <dbReference type="SAM" id="Phobius"/>
    </source>
</evidence>
<evidence type="ECO:0000313" key="2">
    <source>
        <dbReference type="EMBL" id="THU63756.1"/>
    </source>
</evidence>
<evidence type="ECO:0000313" key="3">
    <source>
        <dbReference type="Proteomes" id="UP000317650"/>
    </source>
</evidence>
<gene>
    <name evidence="2" type="ORF">C4D60_Mb01t19170</name>
</gene>
<proteinExistence type="predicted"/>
<protein>
    <recommendedName>
        <fullName evidence="4">Transmembrane protein</fullName>
    </recommendedName>
</protein>
<comment type="caution">
    <text evidence="2">The sequence shown here is derived from an EMBL/GenBank/DDBJ whole genome shotgun (WGS) entry which is preliminary data.</text>
</comment>